<proteinExistence type="predicted"/>
<gene>
    <name evidence="1" type="ORF">HPB52_017524</name>
</gene>
<evidence type="ECO:0000313" key="1">
    <source>
        <dbReference type="EMBL" id="KAH7936065.1"/>
    </source>
</evidence>
<evidence type="ECO:0000313" key="2">
    <source>
        <dbReference type="Proteomes" id="UP000821837"/>
    </source>
</evidence>
<protein>
    <submittedName>
        <fullName evidence="1">Uncharacterized protein</fullName>
    </submittedName>
</protein>
<keyword evidence="2" id="KW-1185">Reference proteome</keyword>
<name>A0A9D4PBZ6_RHISA</name>
<reference evidence="1" key="1">
    <citation type="journal article" date="2020" name="Cell">
        <title>Large-Scale Comparative Analyses of Tick Genomes Elucidate Their Genetic Diversity and Vector Capacities.</title>
        <authorList>
            <consortium name="Tick Genome and Microbiome Consortium (TIGMIC)"/>
            <person name="Jia N."/>
            <person name="Wang J."/>
            <person name="Shi W."/>
            <person name="Du L."/>
            <person name="Sun Y."/>
            <person name="Zhan W."/>
            <person name="Jiang J.F."/>
            <person name="Wang Q."/>
            <person name="Zhang B."/>
            <person name="Ji P."/>
            <person name="Bell-Sakyi L."/>
            <person name="Cui X.M."/>
            <person name="Yuan T.T."/>
            <person name="Jiang B.G."/>
            <person name="Yang W.F."/>
            <person name="Lam T.T."/>
            <person name="Chang Q.C."/>
            <person name="Ding S.J."/>
            <person name="Wang X.J."/>
            <person name="Zhu J.G."/>
            <person name="Ruan X.D."/>
            <person name="Zhao L."/>
            <person name="Wei J.T."/>
            <person name="Ye R.Z."/>
            <person name="Que T.C."/>
            <person name="Du C.H."/>
            <person name="Zhou Y.H."/>
            <person name="Cheng J.X."/>
            <person name="Dai P.F."/>
            <person name="Guo W.B."/>
            <person name="Han X.H."/>
            <person name="Huang E.J."/>
            <person name="Li L.F."/>
            <person name="Wei W."/>
            <person name="Gao Y.C."/>
            <person name="Liu J.Z."/>
            <person name="Shao H.Z."/>
            <person name="Wang X."/>
            <person name="Wang C.C."/>
            <person name="Yang T.C."/>
            <person name="Huo Q.B."/>
            <person name="Li W."/>
            <person name="Chen H.Y."/>
            <person name="Chen S.E."/>
            <person name="Zhou L.G."/>
            <person name="Ni X.B."/>
            <person name="Tian J.H."/>
            <person name="Sheng Y."/>
            <person name="Liu T."/>
            <person name="Pan Y.S."/>
            <person name="Xia L.Y."/>
            <person name="Li J."/>
            <person name="Zhao F."/>
            <person name="Cao W.C."/>
        </authorList>
    </citation>
    <scope>NUCLEOTIDE SEQUENCE</scope>
    <source>
        <strain evidence="1">Rsan-2018</strain>
    </source>
</reference>
<accession>A0A9D4PBZ6</accession>
<dbReference type="SUPFAM" id="SSF57850">
    <property type="entry name" value="RING/U-box"/>
    <property type="match status" value="1"/>
</dbReference>
<organism evidence="1 2">
    <name type="scientific">Rhipicephalus sanguineus</name>
    <name type="common">Brown dog tick</name>
    <name type="synonym">Ixodes sanguineus</name>
    <dbReference type="NCBI Taxonomy" id="34632"/>
    <lineage>
        <taxon>Eukaryota</taxon>
        <taxon>Metazoa</taxon>
        <taxon>Ecdysozoa</taxon>
        <taxon>Arthropoda</taxon>
        <taxon>Chelicerata</taxon>
        <taxon>Arachnida</taxon>
        <taxon>Acari</taxon>
        <taxon>Parasitiformes</taxon>
        <taxon>Ixodida</taxon>
        <taxon>Ixodoidea</taxon>
        <taxon>Ixodidae</taxon>
        <taxon>Rhipicephalinae</taxon>
        <taxon>Rhipicephalus</taxon>
        <taxon>Rhipicephalus</taxon>
    </lineage>
</organism>
<dbReference type="Gene3D" id="3.30.40.10">
    <property type="entry name" value="Zinc/RING finger domain, C3HC4 (zinc finger)"/>
    <property type="match status" value="1"/>
</dbReference>
<comment type="caution">
    <text evidence="1">The sequence shown here is derived from an EMBL/GenBank/DDBJ whole genome shotgun (WGS) entry which is preliminary data.</text>
</comment>
<dbReference type="InterPro" id="IPR013083">
    <property type="entry name" value="Znf_RING/FYVE/PHD"/>
</dbReference>
<dbReference type="Proteomes" id="UP000821837">
    <property type="component" value="Unassembled WGS sequence"/>
</dbReference>
<dbReference type="SUPFAM" id="SSF49599">
    <property type="entry name" value="TRAF domain-like"/>
    <property type="match status" value="1"/>
</dbReference>
<sequence>MHRPSLPFAVIPSESLPAVRIEDAHSAPLGRYPGYSQCLNGRKLTDSFPCSTVDFIVVILSPTKSYSAAVSDRGTQPESETPADVNAASQDGSTYLIGFESPLRDRYVEFARPLFDIRVCSGCGVLPHKAAELPCRHILCLSCSDKHLIETTGPTGGDDTSGKQSIPKVLCPEDWTLRSASDLRPRVLRVGRVRRQVAYCLNSGLGCSFTAELREVEEHYPTCRYEDLACPRRRVSIAEDDMLMHTFLCGRR</sequence>
<dbReference type="EMBL" id="JABSTV010001255">
    <property type="protein sequence ID" value="KAH7936065.1"/>
    <property type="molecule type" value="Genomic_DNA"/>
</dbReference>
<reference evidence="1" key="2">
    <citation type="submission" date="2021-09" db="EMBL/GenBank/DDBJ databases">
        <authorList>
            <person name="Jia N."/>
            <person name="Wang J."/>
            <person name="Shi W."/>
            <person name="Du L."/>
            <person name="Sun Y."/>
            <person name="Zhan W."/>
            <person name="Jiang J."/>
            <person name="Wang Q."/>
            <person name="Zhang B."/>
            <person name="Ji P."/>
            <person name="Sakyi L.B."/>
            <person name="Cui X."/>
            <person name="Yuan T."/>
            <person name="Jiang B."/>
            <person name="Yang W."/>
            <person name="Lam T.T.-Y."/>
            <person name="Chang Q."/>
            <person name="Ding S."/>
            <person name="Wang X."/>
            <person name="Zhu J."/>
            <person name="Ruan X."/>
            <person name="Zhao L."/>
            <person name="Wei J."/>
            <person name="Que T."/>
            <person name="Du C."/>
            <person name="Cheng J."/>
            <person name="Dai P."/>
            <person name="Han X."/>
            <person name="Huang E."/>
            <person name="Gao Y."/>
            <person name="Liu J."/>
            <person name="Shao H."/>
            <person name="Ye R."/>
            <person name="Li L."/>
            <person name="Wei W."/>
            <person name="Wang X."/>
            <person name="Wang C."/>
            <person name="Huo Q."/>
            <person name="Li W."/>
            <person name="Guo W."/>
            <person name="Chen H."/>
            <person name="Chen S."/>
            <person name="Zhou L."/>
            <person name="Zhou L."/>
            <person name="Ni X."/>
            <person name="Tian J."/>
            <person name="Zhou Y."/>
            <person name="Sheng Y."/>
            <person name="Liu T."/>
            <person name="Pan Y."/>
            <person name="Xia L."/>
            <person name="Li J."/>
            <person name="Zhao F."/>
            <person name="Cao W."/>
        </authorList>
    </citation>
    <scope>NUCLEOTIDE SEQUENCE</scope>
    <source>
        <strain evidence="1">Rsan-2018</strain>
        <tissue evidence="1">Larvae</tissue>
    </source>
</reference>
<dbReference type="AlphaFoldDB" id="A0A9D4PBZ6"/>